<organism evidence="6 7">
    <name type="scientific">Hypsibius exemplaris</name>
    <name type="common">Freshwater tardigrade</name>
    <dbReference type="NCBI Taxonomy" id="2072580"/>
    <lineage>
        <taxon>Eukaryota</taxon>
        <taxon>Metazoa</taxon>
        <taxon>Ecdysozoa</taxon>
        <taxon>Tardigrada</taxon>
        <taxon>Eutardigrada</taxon>
        <taxon>Parachela</taxon>
        <taxon>Hypsibioidea</taxon>
        <taxon>Hypsibiidae</taxon>
        <taxon>Hypsibius</taxon>
    </lineage>
</organism>
<dbReference type="FunFam" id="3.30.70.330:FF:000383">
    <property type="entry name" value="Sex lethal, isoform D"/>
    <property type="match status" value="1"/>
</dbReference>
<name>A0A1W0WYF1_HYPEX</name>
<dbReference type="GO" id="GO:0005737">
    <property type="term" value="C:cytoplasm"/>
    <property type="evidence" value="ECO:0007669"/>
    <property type="project" value="UniProtKB-ARBA"/>
</dbReference>
<dbReference type="GO" id="GO:0003729">
    <property type="term" value="F:mRNA binding"/>
    <property type="evidence" value="ECO:0007669"/>
    <property type="project" value="UniProtKB-ARBA"/>
</dbReference>
<dbReference type="InterPro" id="IPR000504">
    <property type="entry name" value="RRM_dom"/>
</dbReference>
<evidence type="ECO:0000256" key="3">
    <source>
        <dbReference type="PROSITE-ProRule" id="PRU00176"/>
    </source>
</evidence>
<dbReference type="Proteomes" id="UP000192578">
    <property type="component" value="Unassembled WGS sequence"/>
</dbReference>
<dbReference type="EMBL" id="MTYJ01000033">
    <property type="protein sequence ID" value="OQV20152.1"/>
    <property type="molecule type" value="Genomic_DNA"/>
</dbReference>
<proteinExistence type="predicted"/>
<comment type="caution">
    <text evidence="6">The sequence shown here is derived from an EMBL/GenBank/DDBJ whole genome shotgun (WGS) entry which is preliminary data.</text>
</comment>
<dbReference type="SMART" id="SM00360">
    <property type="entry name" value="RRM"/>
    <property type="match status" value="3"/>
</dbReference>
<feature type="region of interest" description="Disordered" evidence="4">
    <location>
        <begin position="1"/>
        <end position="36"/>
    </location>
</feature>
<accession>A0A1W0WYF1</accession>
<evidence type="ECO:0000313" key="7">
    <source>
        <dbReference type="Proteomes" id="UP000192578"/>
    </source>
</evidence>
<gene>
    <name evidence="6" type="ORF">BV898_05942</name>
</gene>
<keyword evidence="1" id="KW-0677">Repeat</keyword>
<dbReference type="Gene3D" id="3.30.70.330">
    <property type="match status" value="3"/>
</dbReference>
<dbReference type="OrthoDB" id="410044at2759"/>
<dbReference type="PANTHER" id="PTHR24012">
    <property type="entry name" value="RNA BINDING PROTEIN"/>
    <property type="match status" value="1"/>
</dbReference>
<dbReference type="Pfam" id="PF00076">
    <property type="entry name" value="RRM_1"/>
    <property type="match status" value="3"/>
</dbReference>
<evidence type="ECO:0000256" key="2">
    <source>
        <dbReference type="ARBA" id="ARBA00022884"/>
    </source>
</evidence>
<keyword evidence="2 3" id="KW-0694">RNA-binding</keyword>
<feature type="domain" description="RRM" evidence="5">
    <location>
        <begin position="420"/>
        <end position="498"/>
    </location>
</feature>
<dbReference type="GO" id="GO:0010629">
    <property type="term" value="P:negative regulation of gene expression"/>
    <property type="evidence" value="ECO:0007669"/>
    <property type="project" value="UniProtKB-ARBA"/>
</dbReference>
<evidence type="ECO:0000256" key="4">
    <source>
        <dbReference type="SAM" id="MobiDB-lite"/>
    </source>
</evidence>
<reference evidence="7" key="1">
    <citation type="submission" date="2017-01" db="EMBL/GenBank/DDBJ databases">
        <title>Comparative genomics of anhydrobiosis in the tardigrade Hypsibius dujardini.</title>
        <authorList>
            <person name="Yoshida Y."/>
            <person name="Koutsovoulos G."/>
            <person name="Laetsch D."/>
            <person name="Stevens L."/>
            <person name="Kumar S."/>
            <person name="Horikawa D."/>
            <person name="Ishino K."/>
            <person name="Komine S."/>
            <person name="Tomita M."/>
            <person name="Blaxter M."/>
            <person name="Arakawa K."/>
        </authorList>
    </citation>
    <scope>NUCLEOTIDE SEQUENCE [LARGE SCALE GENOMIC DNA]</scope>
    <source>
        <strain evidence="7">Z151</strain>
    </source>
</reference>
<feature type="domain" description="RRM" evidence="5">
    <location>
        <begin position="40"/>
        <end position="121"/>
    </location>
</feature>
<dbReference type="AlphaFoldDB" id="A0A1W0WYF1"/>
<dbReference type="InterPro" id="IPR035979">
    <property type="entry name" value="RBD_domain_sf"/>
</dbReference>
<protein>
    <submittedName>
        <fullName evidence="6">CUGBP Elav-like family member 1</fullName>
    </submittedName>
</protein>
<evidence type="ECO:0000313" key="6">
    <source>
        <dbReference type="EMBL" id="OQV20152.1"/>
    </source>
</evidence>
<keyword evidence="7" id="KW-1185">Reference proteome</keyword>
<dbReference type="InterPro" id="IPR012677">
    <property type="entry name" value="Nucleotide-bd_a/b_plait_sf"/>
</dbReference>
<evidence type="ECO:0000259" key="5">
    <source>
        <dbReference type="PROSITE" id="PS50102"/>
    </source>
</evidence>
<sequence>MTGNYSDYENHSGGGGAVHEVFGNGENGSSGEKQPDQDHIKMFVGQLPRSFTEEDCRRVFEEYGPIHSINMLRDKISGQGKGCCFITYYTRKAALEAQNALHNVRTLPGMHNPIQMKPADSENRTERKLFVGMISKKATEDDIRKMFTAFGPIEDCTILRDSNGSSRGCAFVTLASRQNSLSAIRVLHHSMTAEGNTSPMVVKMADISKDKDPRKMPAGGLSGGRGTLVSGLQQTLSQAFQQQQYYQALMQSGGGLNFAGLMAASNPQAGLANMNLLAQLQHLQHLTGTSGGPMNAGVLGGSLIGNVSTSNGLPGSLAALTSATASMYNQQASMMGYDQSGAQLQQQGYVQSNGQLSKSASGNPLTGYGNVGFGSLMGTPYGNSGLTFGGNQSIDYSKAMGLAAAGNSPVTRQPEGPENSNLFIYHLPPEYGDAELVQLFSNFGQLLSARVFIDKQTGLSKCFGFASYDNPAAAQAAISSMNGFQAGSKRLKVQLKRSREATKPY</sequence>
<feature type="domain" description="RRM" evidence="5">
    <location>
        <begin position="127"/>
        <end position="207"/>
    </location>
</feature>
<dbReference type="FunFam" id="3.30.70.330:FF:000013">
    <property type="entry name" value="CUGBP Elav-like family member 1 isoform 2"/>
    <property type="match status" value="1"/>
</dbReference>
<evidence type="ECO:0000256" key="1">
    <source>
        <dbReference type="ARBA" id="ARBA00022737"/>
    </source>
</evidence>
<dbReference type="GO" id="GO:0009967">
    <property type="term" value="P:positive regulation of signal transduction"/>
    <property type="evidence" value="ECO:0007669"/>
    <property type="project" value="UniProtKB-ARBA"/>
</dbReference>
<dbReference type="PROSITE" id="PS50102">
    <property type="entry name" value="RRM"/>
    <property type="match status" value="3"/>
</dbReference>
<dbReference type="SUPFAM" id="SSF54928">
    <property type="entry name" value="RNA-binding domain, RBD"/>
    <property type="match status" value="2"/>
</dbReference>